<keyword evidence="6" id="KW-1185">Reference proteome</keyword>
<comment type="caution">
    <text evidence="5">The sequence shown here is derived from an EMBL/GenBank/DDBJ whole genome shotgun (WGS) entry which is preliminary data.</text>
</comment>
<accession>A0ABW3CG55</accession>
<name>A0ABW3CG55_9ACTN</name>
<dbReference type="InterPro" id="IPR022790">
    <property type="entry name" value="GH26_dom"/>
</dbReference>
<protein>
    <recommendedName>
        <fullName evidence="4">GH26 domain-containing protein</fullName>
    </recommendedName>
</protein>
<evidence type="ECO:0000256" key="3">
    <source>
        <dbReference type="PROSITE-ProRule" id="PRU01100"/>
    </source>
</evidence>
<evidence type="ECO:0000313" key="6">
    <source>
        <dbReference type="Proteomes" id="UP001597083"/>
    </source>
</evidence>
<keyword evidence="2" id="KW-0326">Glycosidase</keyword>
<dbReference type="EMBL" id="JBHTIR010002048">
    <property type="protein sequence ID" value="MFD0853298.1"/>
    <property type="molecule type" value="Genomic_DNA"/>
</dbReference>
<evidence type="ECO:0000256" key="1">
    <source>
        <dbReference type="ARBA" id="ARBA00022801"/>
    </source>
</evidence>
<dbReference type="SUPFAM" id="SSF51445">
    <property type="entry name" value="(Trans)glycosidases"/>
    <property type="match status" value="1"/>
</dbReference>
<reference evidence="6" key="1">
    <citation type="journal article" date="2019" name="Int. J. Syst. Evol. Microbiol.">
        <title>The Global Catalogue of Microorganisms (GCM) 10K type strain sequencing project: providing services to taxonomists for standard genome sequencing and annotation.</title>
        <authorList>
            <consortium name="The Broad Institute Genomics Platform"/>
            <consortium name="The Broad Institute Genome Sequencing Center for Infectious Disease"/>
            <person name="Wu L."/>
            <person name="Ma J."/>
        </authorList>
    </citation>
    <scope>NUCLEOTIDE SEQUENCE [LARGE SCALE GENOMIC DNA]</scope>
    <source>
        <strain evidence="6">JCM 31696</strain>
    </source>
</reference>
<feature type="non-terminal residue" evidence="5">
    <location>
        <position position="1"/>
    </location>
</feature>
<evidence type="ECO:0000256" key="2">
    <source>
        <dbReference type="ARBA" id="ARBA00023295"/>
    </source>
</evidence>
<proteinExistence type="inferred from homology"/>
<feature type="domain" description="GH26" evidence="4">
    <location>
        <begin position="1"/>
        <end position="152"/>
    </location>
</feature>
<dbReference type="InterPro" id="IPR017853">
    <property type="entry name" value="GH"/>
</dbReference>
<gene>
    <name evidence="5" type="ORF">ACFQ07_13740</name>
</gene>
<evidence type="ECO:0000259" key="4">
    <source>
        <dbReference type="PROSITE" id="PS51764"/>
    </source>
</evidence>
<sequence length="152" mass="17642">DYRAAWRHLRSLADKAGNPRLHATLVLMSWSLEAESGRDWRDYYPGRDVIQVLGWDTYNLGWKKGRYDSPSTMYDRVLTVSEKERLPFGIAETGSFLIAGDKGDQRAAWIRATNAYLEKHGALWVSYFDLDWETGDYRLLDAPSRKAWQDFC</sequence>
<dbReference type="Proteomes" id="UP001597083">
    <property type="component" value="Unassembled WGS sequence"/>
</dbReference>
<dbReference type="PROSITE" id="PS51764">
    <property type="entry name" value="GH26"/>
    <property type="match status" value="1"/>
</dbReference>
<comment type="similarity">
    <text evidence="3">Belongs to the glycosyl hydrolase 26 family.</text>
</comment>
<keyword evidence="1" id="KW-0378">Hydrolase</keyword>
<comment type="caution">
    <text evidence="3">Lacks conserved residue(s) required for the propagation of feature annotation.</text>
</comment>
<dbReference type="Gene3D" id="3.20.20.80">
    <property type="entry name" value="Glycosidases"/>
    <property type="match status" value="1"/>
</dbReference>
<organism evidence="5 6">
    <name type="scientific">Actinomadura adrarensis</name>
    <dbReference type="NCBI Taxonomy" id="1819600"/>
    <lineage>
        <taxon>Bacteria</taxon>
        <taxon>Bacillati</taxon>
        <taxon>Actinomycetota</taxon>
        <taxon>Actinomycetes</taxon>
        <taxon>Streptosporangiales</taxon>
        <taxon>Thermomonosporaceae</taxon>
        <taxon>Actinomadura</taxon>
    </lineage>
</organism>
<evidence type="ECO:0000313" key="5">
    <source>
        <dbReference type="EMBL" id="MFD0853298.1"/>
    </source>
</evidence>